<evidence type="ECO:0000313" key="9">
    <source>
        <dbReference type="Proteomes" id="UP000253509"/>
    </source>
</evidence>
<dbReference type="GO" id="GO:0015276">
    <property type="term" value="F:ligand-gated monoatomic ion channel activity"/>
    <property type="evidence" value="ECO:0007669"/>
    <property type="project" value="InterPro"/>
</dbReference>
<sequence length="268" mass="28454">MKRRITVAALAAGAMLALSACGGGGSESEPAATGEGGVPLVKEGKLTTCTHLSYQPFQFEKDGEVVGFDVEIVDAVAKKLGVEQEIVNVPFEPITAGASFAQDQCDVAAAAITITPERQEAIDFSEPYFAANQAILTKSDKTAKSADDLKGMKIAAQSGTTGLDYATENFKDAEVITYEDLPLSLEALKNGQADAVINDNGVLYDYAANNEGFEIGFDIDTGEHYGIAMKNGNTAMKKAVDDTLAEIKENGQYAEIYKKWFGTEPPAE</sequence>
<gene>
    <name evidence="8" type="ORF">DFO65_11367</name>
</gene>
<dbReference type="PROSITE" id="PS01039">
    <property type="entry name" value="SBP_BACTERIAL_3"/>
    <property type="match status" value="1"/>
</dbReference>
<evidence type="ECO:0000256" key="3">
    <source>
        <dbReference type="ARBA" id="ARBA00022729"/>
    </source>
</evidence>
<dbReference type="PANTHER" id="PTHR35936:SF17">
    <property type="entry name" value="ARGININE-BINDING EXTRACELLULAR PROTEIN ARTP"/>
    <property type="match status" value="1"/>
</dbReference>
<evidence type="ECO:0000259" key="6">
    <source>
        <dbReference type="SMART" id="SM00062"/>
    </source>
</evidence>
<dbReference type="InterPro" id="IPR001638">
    <property type="entry name" value="Solute-binding_3/MltF_N"/>
</dbReference>
<feature type="signal peptide" evidence="5">
    <location>
        <begin position="1"/>
        <end position="20"/>
    </location>
</feature>
<evidence type="ECO:0000256" key="2">
    <source>
        <dbReference type="ARBA" id="ARBA00010333"/>
    </source>
</evidence>
<name>A0A366IE33_9MICO</name>
<dbReference type="Gene3D" id="3.40.190.10">
    <property type="entry name" value="Periplasmic binding protein-like II"/>
    <property type="match status" value="2"/>
</dbReference>
<feature type="chain" id="PRO_5038730704" evidence="5">
    <location>
        <begin position="21"/>
        <end position="268"/>
    </location>
</feature>
<dbReference type="PROSITE" id="PS51257">
    <property type="entry name" value="PROKAR_LIPOPROTEIN"/>
    <property type="match status" value="1"/>
</dbReference>
<organism evidence="8 9">
    <name type="scientific">Brevibacterium celere</name>
    <dbReference type="NCBI Taxonomy" id="225845"/>
    <lineage>
        <taxon>Bacteria</taxon>
        <taxon>Bacillati</taxon>
        <taxon>Actinomycetota</taxon>
        <taxon>Actinomycetes</taxon>
        <taxon>Micrococcales</taxon>
        <taxon>Brevibacteriaceae</taxon>
        <taxon>Brevibacterium</taxon>
    </lineage>
</organism>
<evidence type="ECO:0000313" key="8">
    <source>
        <dbReference type="EMBL" id="RBP69369.1"/>
    </source>
</evidence>
<dbReference type="SUPFAM" id="SSF53850">
    <property type="entry name" value="Periplasmic binding protein-like II"/>
    <property type="match status" value="1"/>
</dbReference>
<dbReference type="InterPro" id="IPR001320">
    <property type="entry name" value="Iontro_rcpt_C"/>
</dbReference>
<dbReference type="RefSeq" id="WP_113905302.1">
    <property type="nucleotide sequence ID" value="NZ_QNSB01000013.1"/>
</dbReference>
<evidence type="ECO:0000259" key="7">
    <source>
        <dbReference type="SMART" id="SM00079"/>
    </source>
</evidence>
<evidence type="ECO:0000256" key="1">
    <source>
        <dbReference type="ARBA" id="ARBA00004196"/>
    </source>
</evidence>
<feature type="domain" description="Solute-binding protein family 3/N-terminal" evidence="6">
    <location>
        <begin position="45"/>
        <end position="264"/>
    </location>
</feature>
<comment type="similarity">
    <text evidence="2 4">Belongs to the bacterial solute-binding protein 3 family.</text>
</comment>
<comment type="subcellular location">
    <subcellularLocation>
        <location evidence="1">Cell envelope</location>
    </subcellularLocation>
</comment>
<keyword evidence="3 5" id="KW-0732">Signal</keyword>
<dbReference type="PANTHER" id="PTHR35936">
    <property type="entry name" value="MEMBRANE-BOUND LYTIC MUREIN TRANSGLYCOSYLASE F"/>
    <property type="match status" value="1"/>
</dbReference>
<dbReference type="AlphaFoldDB" id="A0A366IE33"/>
<keyword evidence="9" id="KW-1185">Reference proteome</keyword>
<dbReference type="Pfam" id="PF00497">
    <property type="entry name" value="SBP_bac_3"/>
    <property type="match status" value="1"/>
</dbReference>
<evidence type="ECO:0000256" key="5">
    <source>
        <dbReference type="SAM" id="SignalP"/>
    </source>
</evidence>
<dbReference type="Proteomes" id="UP000253509">
    <property type="component" value="Unassembled WGS sequence"/>
</dbReference>
<dbReference type="GO" id="GO:0030313">
    <property type="term" value="C:cell envelope"/>
    <property type="evidence" value="ECO:0007669"/>
    <property type="project" value="UniProtKB-SubCell"/>
</dbReference>
<reference evidence="8 9" key="1">
    <citation type="submission" date="2018-06" db="EMBL/GenBank/DDBJ databases">
        <title>Freshwater and sediment microbial communities from various areas in North America, analyzing microbe dynamics in response to fracking.</title>
        <authorList>
            <person name="Lamendella R."/>
        </authorList>
    </citation>
    <scope>NUCLEOTIDE SEQUENCE [LARGE SCALE GENOMIC DNA]</scope>
    <source>
        <strain evidence="8 9">3b_TX</strain>
    </source>
</reference>
<comment type="caution">
    <text evidence="8">The sequence shown here is derived from an EMBL/GenBank/DDBJ whole genome shotgun (WGS) entry which is preliminary data.</text>
</comment>
<dbReference type="InterPro" id="IPR018313">
    <property type="entry name" value="SBP_3_CS"/>
</dbReference>
<evidence type="ECO:0000256" key="4">
    <source>
        <dbReference type="RuleBase" id="RU003744"/>
    </source>
</evidence>
<dbReference type="EMBL" id="QNSB01000013">
    <property type="protein sequence ID" value="RBP69369.1"/>
    <property type="molecule type" value="Genomic_DNA"/>
</dbReference>
<protein>
    <submittedName>
        <fullName evidence="8">Amino acid ABC transporter substrate-binding protein (PAAT family)</fullName>
    </submittedName>
</protein>
<dbReference type="GO" id="GO:0016020">
    <property type="term" value="C:membrane"/>
    <property type="evidence" value="ECO:0007669"/>
    <property type="project" value="InterPro"/>
</dbReference>
<proteinExistence type="inferred from homology"/>
<dbReference type="SMART" id="SM00062">
    <property type="entry name" value="PBPb"/>
    <property type="match status" value="1"/>
</dbReference>
<feature type="domain" description="Ionotropic glutamate receptor C-terminal" evidence="7">
    <location>
        <begin position="45"/>
        <end position="263"/>
    </location>
</feature>
<dbReference type="CDD" id="cd13624">
    <property type="entry name" value="PBP2_Arg_Lys_His"/>
    <property type="match status" value="1"/>
</dbReference>
<dbReference type="SMART" id="SM00079">
    <property type="entry name" value="PBPe"/>
    <property type="match status" value="1"/>
</dbReference>
<accession>A0A366IE33</accession>